<accession>A0ABT2J5S4</accession>
<reference evidence="2 3" key="1">
    <citation type="submission" date="2021-02" db="EMBL/GenBank/DDBJ databases">
        <title>Actinophytocola xerophila sp. nov., isolated from soil of cotton cropping field.</title>
        <authorList>
            <person name="Huang R."/>
            <person name="Chen X."/>
            <person name="Ge X."/>
            <person name="Liu W."/>
        </authorList>
    </citation>
    <scope>NUCLEOTIDE SEQUENCE [LARGE SCALE GENOMIC DNA]</scope>
    <source>
        <strain evidence="2 3">S1-96</strain>
    </source>
</reference>
<keyword evidence="1" id="KW-0472">Membrane</keyword>
<dbReference type="RefSeq" id="WP_260190363.1">
    <property type="nucleotide sequence ID" value="NZ_JAFFZE010000006.1"/>
</dbReference>
<evidence type="ECO:0000313" key="3">
    <source>
        <dbReference type="Proteomes" id="UP001156441"/>
    </source>
</evidence>
<proteinExistence type="predicted"/>
<organism evidence="2 3">
    <name type="scientific">Actinophytocola gossypii</name>
    <dbReference type="NCBI Taxonomy" id="2812003"/>
    <lineage>
        <taxon>Bacteria</taxon>
        <taxon>Bacillati</taxon>
        <taxon>Actinomycetota</taxon>
        <taxon>Actinomycetes</taxon>
        <taxon>Pseudonocardiales</taxon>
        <taxon>Pseudonocardiaceae</taxon>
    </lineage>
</organism>
<keyword evidence="1" id="KW-1133">Transmembrane helix</keyword>
<gene>
    <name evidence="2" type="ORF">JT362_07875</name>
</gene>
<dbReference type="Proteomes" id="UP001156441">
    <property type="component" value="Unassembled WGS sequence"/>
</dbReference>
<keyword evidence="1" id="KW-0812">Transmembrane</keyword>
<evidence type="ECO:0000313" key="2">
    <source>
        <dbReference type="EMBL" id="MCT2583031.1"/>
    </source>
</evidence>
<dbReference type="EMBL" id="JAFFZE010000006">
    <property type="protein sequence ID" value="MCT2583031.1"/>
    <property type="molecule type" value="Genomic_DNA"/>
</dbReference>
<comment type="caution">
    <text evidence="2">The sequence shown here is derived from an EMBL/GenBank/DDBJ whole genome shotgun (WGS) entry which is preliminary data.</text>
</comment>
<sequence length="491" mass="52391">MSDGWYTYNGQIRRIRELRDDIDYVSSSLASARSSQRRLHAELSKVQGSLEQRLDRLSAAFDAFVEISDLRVTLGLFDEQARIRHVARRVLDGLTDGEVPDVDGYWLAPALVALTDPAPPVTALALDPRRATVFHVLGTGLLGGRETVSAALLADALPALGPTLATHRRAVWTLAADGFFGDAGRELVRRRGAEFVGGLDSDAAVDAITELGTARAEPTAVPKGIEDAADLSAALDAGARLAALRAWVDDALGGHRDEPAPDPSVRRCLELLIDEGSPDELPLLARERELRAVIEGDGGTPATWDGPAGETLATIHADAADAEHPARRALAVRMCAPHVLAAAERLAETARRPFPARVRARTRQGTVTIAARGVESLDAARRRIELAARVSEQRRYTAYGAAGVAAVFLVLTVVGWAWVLGAVAALGVAGYQWRTDSRERADAIARAEKARTALAAEVDERVAAVAECRSALAERQSTVDEHLGALRSALG</sequence>
<name>A0ABT2J5S4_9PSEU</name>
<evidence type="ECO:0000256" key="1">
    <source>
        <dbReference type="SAM" id="Phobius"/>
    </source>
</evidence>
<protein>
    <submittedName>
        <fullName evidence="2">Uncharacterized protein</fullName>
    </submittedName>
</protein>
<feature type="transmembrane region" description="Helical" evidence="1">
    <location>
        <begin position="398"/>
        <end position="431"/>
    </location>
</feature>
<keyword evidence="3" id="KW-1185">Reference proteome</keyword>